<evidence type="ECO:0000313" key="3">
    <source>
        <dbReference type="Proteomes" id="UP001218218"/>
    </source>
</evidence>
<gene>
    <name evidence="2" type="ORF">DFH08DRAFT_936211</name>
</gene>
<keyword evidence="3" id="KW-1185">Reference proteome</keyword>
<feature type="region of interest" description="Disordered" evidence="1">
    <location>
        <begin position="325"/>
        <end position="346"/>
    </location>
</feature>
<dbReference type="EMBL" id="JARIHO010000016">
    <property type="protein sequence ID" value="KAJ7349318.1"/>
    <property type="molecule type" value="Genomic_DNA"/>
</dbReference>
<reference evidence="2" key="1">
    <citation type="submission" date="2023-03" db="EMBL/GenBank/DDBJ databases">
        <title>Massive genome expansion in bonnet fungi (Mycena s.s.) driven by repeated elements and novel gene families across ecological guilds.</title>
        <authorList>
            <consortium name="Lawrence Berkeley National Laboratory"/>
            <person name="Harder C.B."/>
            <person name="Miyauchi S."/>
            <person name="Viragh M."/>
            <person name="Kuo A."/>
            <person name="Thoen E."/>
            <person name="Andreopoulos B."/>
            <person name="Lu D."/>
            <person name="Skrede I."/>
            <person name="Drula E."/>
            <person name="Henrissat B."/>
            <person name="Morin E."/>
            <person name="Kohler A."/>
            <person name="Barry K."/>
            <person name="LaButti K."/>
            <person name="Morin E."/>
            <person name="Salamov A."/>
            <person name="Lipzen A."/>
            <person name="Mereny Z."/>
            <person name="Hegedus B."/>
            <person name="Baldrian P."/>
            <person name="Stursova M."/>
            <person name="Weitz H."/>
            <person name="Taylor A."/>
            <person name="Grigoriev I.V."/>
            <person name="Nagy L.G."/>
            <person name="Martin F."/>
            <person name="Kauserud H."/>
        </authorList>
    </citation>
    <scope>NUCLEOTIDE SEQUENCE</scope>
    <source>
        <strain evidence="2">CBHHK002</strain>
    </source>
</reference>
<protein>
    <submittedName>
        <fullName evidence="2">Uncharacterized protein</fullName>
    </submittedName>
</protein>
<name>A0AAD7A4F8_9AGAR</name>
<proteinExistence type="predicted"/>
<accession>A0AAD7A4F8</accession>
<organism evidence="2 3">
    <name type="scientific">Mycena albidolilacea</name>
    <dbReference type="NCBI Taxonomy" id="1033008"/>
    <lineage>
        <taxon>Eukaryota</taxon>
        <taxon>Fungi</taxon>
        <taxon>Dikarya</taxon>
        <taxon>Basidiomycota</taxon>
        <taxon>Agaricomycotina</taxon>
        <taxon>Agaricomycetes</taxon>
        <taxon>Agaricomycetidae</taxon>
        <taxon>Agaricales</taxon>
        <taxon>Marasmiineae</taxon>
        <taxon>Mycenaceae</taxon>
        <taxon>Mycena</taxon>
    </lineage>
</organism>
<evidence type="ECO:0000313" key="2">
    <source>
        <dbReference type="EMBL" id="KAJ7349318.1"/>
    </source>
</evidence>
<sequence>MCSTCLYYDLEHHTSYCLSKFSHSRRMSRRRIGHVKGSSATPGFPDHSSYPRYNLEACIIDHFGGLIYVADFWTTQLKYTCFLPPAQQNVTPGTIYSTSALFNLERMLCSSLRFQVRGPHLYVSFALLFSPDRTLKLRLAQEIFSLTFRPRLSIQSCSKNGSTTARENSFAIGIQCSPLDQQLDGISSNALPAAKPLMVLSPPTSQVDQPTRRVSRCSILIWAKNCFLVGSVGRPLDATVRYSIRRGLVITGYSTACGLVIREGTGLARAGRRWPRYARLGSAGRRTASASDGMLLLTRISTGSTGNVAGVGGGLESAALTTLGADEFGSEEGGPATNEDKDESRF</sequence>
<evidence type="ECO:0000256" key="1">
    <source>
        <dbReference type="SAM" id="MobiDB-lite"/>
    </source>
</evidence>
<comment type="caution">
    <text evidence="2">The sequence shown here is derived from an EMBL/GenBank/DDBJ whole genome shotgun (WGS) entry which is preliminary data.</text>
</comment>
<dbReference type="AlphaFoldDB" id="A0AAD7A4F8"/>
<dbReference type="Proteomes" id="UP001218218">
    <property type="component" value="Unassembled WGS sequence"/>
</dbReference>